<name>A0A0F8ZLD6_9ZZZZ</name>
<proteinExistence type="predicted"/>
<dbReference type="Gene3D" id="2.60.40.2030">
    <property type="match status" value="1"/>
</dbReference>
<gene>
    <name evidence="2" type="ORF">LCGC14_3021230</name>
</gene>
<evidence type="ECO:0000313" key="2">
    <source>
        <dbReference type="EMBL" id="KKK60751.1"/>
    </source>
</evidence>
<dbReference type="EMBL" id="LAZR01062813">
    <property type="protein sequence ID" value="KKK60751.1"/>
    <property type="molecule type" value="Genomic_DNA"/>
</dbReference>
<feature type="region of interest" description="Disordered" evidence="1">
    <location>
        <begin position="185"/>
        <end position="205"/>
    </location>
</feature>
<evidence type="ECO:0000256" key="1">
    <source>
        <dbReference type="SAM" id="MobiDB-lite"/>
    </source>
</evidence>
<evidence type="ECO:0008006" key="3">
    <source>
        <dbReference type="Google" id="ProtNLM"/>
    </source>
</evidence>
<feature type="non-terminal residue" evidence="2">
    <location>
        <position position="361"/>
    </location>
</feature>
<reference evidence="2" key="1">
    <citation type="journal article" date="2015" name="Nature">
        <title>Complex archaea that bridge the gap between prokaryotes and eukaryotes.</title>
        <authorList>
            <person name="Spang A."/>
            <person name="Saw J.H."/>
            <person name="Jorgensen S.L."/>
            <person name="Zaremba-Niedzwiedzka K."/>
            <person name="Martijn J."/>
            <person name="Lind A.E."/>
            <person name="van Eijk R."/>
            <person name="Schleper C."/>
            <person name="Guy L."/>
            <person name="Ettema T.J."/>
        </authorList>
    </citation>
    <scope>NUCLEOTIDE SEQUENCE</scope>
</reference>
<feature type="compositionally biased region" description="Low complexity" evidence="1">
    <location>
        <begin position="189"/>
        <end position="202"/>
    </location>
</feature>
<dbReference type="InterPro" id="IPR038081">
    <property type="entry name" value="CalX-like_sf"/>
</dbReference>
<dbReference type="SUPFAM" id="SSF141072">
    <property type="entry name" value="CalX-like"/>
    <property type="match status" value="1"/>
</dbReference>
<protein>
    <recommendedName>
        <fullName evidence="3">Calx-beta domain-containing protein</fullName>
    </recommendedName>
</protein>
<dbReference type="AlphaFoldDB" id="A0A0F8ZLD6"/>
<feature type="non-terminal residue" evidence="2">
    <location>
        <position position="1"/>
    </location>
</feature>
<organism evidence="2">
    <name type="scientific">marine sediment metagenome</name>
    <dbReference type="NCBI Taxonomy" id="412755"/>
    <lineage>
        <taxon>unclassified sequences</taxon>
        <taxon>metagenomes</taxon>
        <taxon>ecological metagenomes</taxon>
    </lineage>
</organism>
<accession>A0A0F8ZLD6</accession>
<comment type="caution">
    <text evidence="2">The sequence shown here is derived from an EMBL/GenBank/DDBJ whole genome shotgun (WGS) entry which is preliminary data.</text>
</comment>
<sequence>LNYTITGGAATGSGTDYTLTAGTATITAESTTTSISAAIIDDLLDELNETIIVTISNPLNSTLGVNTVHTYTIVDNDAPLVFIISGTVINGGLGLSEVVLNGLPGNPATDANGNYSAEMPAGWPGTVTPTKAGYTFSPSSRSYDNVISNQAGQDYNYTPDWKPPEDAEYSMVVYGQVYFTAGTSGSGGEWTAAAGTEGESGSRPASQLNAPALEGSWLAAFTTEGERECRGVTQVEAGGHYSMTVFSHTASPEEILFRLWSQSGDPAYEAIEILDFSEDEAYMDQPLHFSSPGSQFINLVSGWNWISFNTLPQDIALEGVFAAVAGSIEQVKTQTQSAIRVNGSWLGDLSDMSGISDGLMY</sequence>